<evidence type="ECO:0000313" key="3">
    <source>
        <dbReference type="Proteomes" id="UP000314294"/>
    </source>
</evidence>
<protein>
    <submittedName>
        <fullName evidence="2">Uncharacterized protein</fullName>
    </submittedName>
</protein>
<feature type="compositionally biased region" description="Basic and acidic residues" evidence="1">
    <location>
        <begin position="65"/>
        <end position="97"/>
    </location>
</feature>
<reference evidence="2 3" key="1">
    <citation type="submission" date="2019-03" db="EMBL/GenBank/DDBJ databases">
        <title>First draft genome of Liparis tanakae, snailfish: a comprehensive survey of snailfish specific genes.</title>
        <authorList>
            <person name="Kim W."/>
            <person name="Song I."/>
            <person name="Jeong J.-H."/>
            <person name="Kim D."/>
            <person name="Kim S."/>
            <person name="Ryu S."/>
            <person name="Song J.Y."/>
            <person name="Lee S.K."/>
        </authorList>
    </citation>
    <scope>NUCLEOTIDE SEQUENCE [LARGE SCALE GENOMIC DNA]</scope>
    <source>
        <tissue evidence="2">Muscle</tissue>
    </source>
</reference>
<accession>A0A4Z2J518</accession>
<comment type="caution">
    <text evidence="2">The sequence shown here is derived from an EMBL/GenBank/DDBJ whole genome shotgun (WGS) entry which is preliminary data.</text>
</comment>
<dbReference type="EMBL" id="SRLO01000023">
    <property type="protein sequence ID" value="TNN85107.1"/>
    <property type="molecule type" value="Genomic_DNA"/>
</dbReference>
<proteinExistence type="predicted"/>
<gene>
    <name evidence="2" type="ORF">EYF80_004761</name>
</gene>
<sequence length="171" mass="18977">MGIGMEQPAPWLGEEWGEPPDWDCNATTYVVTGENTGLKDCCSTVVPLRKLGSEDRIRGPVQRTGSEDRIRGPDQRTGSEDRFRGPDQRTGSEDRFRGPVQRTGLEDSIRGPLRPVTWWCLLLAAGSLTFSSLMSPSSCTISSRRLSCSADMRRSSSSFLCLNRNTRIFTS</sequence>
<dbReference type="Proteomes" id="UP000314294">
    <property type="component" value="Unassembled WGS sequence"/>
</dbReference>
<keyword evidence="3" id="KW-1185">Reference proteome</keyword>
<feature type="region of interest" description="Disordered" evidence="1">
    <location>
        <begin position="53"/>
        <end position="99"/>
    </location>
</feature>
<dbReference type="AlphaFoldDB" id="A0A4Z2J518"/>
<organism evidence="2 3">
    <name type="scientific">Liparis tanakae</name>
    <name type="common">Tanaka's snailfish</name>
    <dbReference type="NCBI Taxonomy" id="230148"/>
    <lineage>
        <taxon>Eukaryota</taxon>
        <taxon>Metazoa</taxon>
        <taxon>Chordata</taxon>
        <taxon>Craniata</taxon>
        <taxon>Vertebrata</taxon>
        <taxon>Euteleostomi</taxon>
        <taxon>Actinopterygii</taxon>
        <taxon>Neopterygii</taxon>
        <taxon>Teleostei</taxon>
        <taxon>Neoteleostei</taxon>
        <taxon>Acanthomorphata</taxon>
        <taxon>Eupercaria</taxon>
        <taxon>Perciformes</taxon>
        <taxon>Cottioidei</taxon>
        <taxon>Cottales</taxon>
        <taxon>Liparidae</taxon>
        <taxon>Liparis</taxon>
    </lineage>
</organism>
<name>A0A4Z2J518_9TELE</name>
<evidence type="ECO:0000313" key="2">
    <source>
        <dbReference type="EMBL" id="TNN85107.1"/>
    </source>
</evidence>
<evidence type="ECO:0000256" key="1">
    <source>
        <dbReference type="SAM" id="MobiDB-lite"/>
    </source>
</evidence>